<sequence length="253" mass="28594">MSSIDPIRRLKEIARDIQQVPIQNVPREMEKVFFICINTYKGFQINTGSSPMMDAFNLARIIKHRGYQVFFIHNPHAAIFMQYFAAMLESVYKHLIFMYIGRGTGVQDLDGDELDGVDEALVFDDGVIIDDDLVTCLVRYKNQESRLTLLTDASYKDTIWDMEEKSKNGKPIPPNVLSLSAETRLQTMTATIEAEARVEKGAFAQALTTAFRQNAEATPDDLQRMMENTLREAGQVYTVGTTSPELLSQPVLI</sequence>
<comment type="caution">
    <text evidence="3">The sequence shown here is derived from an EMBL/GenBank/DDBJ whole genome shotgun (WGS) entry which is preliminary data.</text>
</comment>
<dbReference type="SUPFAM" id="SSF52129">
    <property type="entry name" value="Caspase-like"/>
    <property type="match status" value="1"/>
</dbReference>
<feature type="domain" description="Peptidase C14 caspase" evidence="2">
    <location>
        <begin position="32"/>
        <end position="229"/>
    </location>
</feature>
<proteinExistence type="inferred from homology"/>
<dbReference type="InterPro" id="IPR029030">
    <property type="entry name" value="Caspase-like_dom_sf"/>
</dbReference>
<dbReference type="EMBL" id="MLAK01000863">
    <property type="protein sequence ID" value="OHT02525.1"/>
    <property type="molecule type" value="Genomic_DNA"/>
</dbReference>
<dbReference type="InterPro" id="IPR011600">
    <property type="entry name" value="Pept_C14_caspase"/>
</dbReference>
<comment type="similarity">
    <text evidence="1">Belongs to the peptidase C14B family.</text>
</comment>
<evidence type="ECO:0000313" key="4">
    <source>
        <dbReference type="Proteomes" id="UP000179807"/>
    </source>
</evidence>
<protein>
    <submittedName>
        <fullName evidence="3">Clan CD, family C14, metacaspase-like cysteine peptidase</fullName>
    </submittedName>
</protein>
<dbReference type="OrthoDB" id="3223806at2759"/>
<dbReference type="VEuPathDB" id="TrichDB:TRFO_30315"/>
<reference evidence="3" key="1">
    <citation type="submission" date="2016-10" db="EMBL/GenBank/DDBJ databases">
        <authorList>
            <person name="Benchimol M."/>
            <person name="Almeida L.G."/>
            <person name="Vasconcelos A.T."/>
            <person name="Perreira-Neves A."/>
            <person name="Rosa I.A."/>
            <person name="Tasca T."/>
            <person name="Bogo M.R."/>
            <person name="de Souza W."/>
        </authorList>
    </citation>
    <scope>NUCLEOTIDE SEQUENCE [LARGE SCALE GENOMIC DNA]</scope>
    <source>
        <strain evidence="3">K</strain>
    </source>
</reference>
<evidence type="ECO:0000313" key="3">
    <source>
        <dbReference type="EMBL" id="OHT02525.1"/>
    </source>
</evidence>
<dbReference type="GeneID" id="94841984"/>
<dbReference type="GO" id="GO:0005737">
    <property type="term" value="C:cytoplasm"/>
    <property type="evidence" value="ECO:0007669"/>
    <property type="project" value="TreeGrafter"/>
</dbReference>
<evidence type="ECO:0000259" key="2">
    <source>
        <dbReference type="Pfam" id="PF00656"/>
    </source>
</evidence>
<dbReference type="PANTHER" id="PTHR48104:SF30">
    <property type="entry name" value="METACASPASE-1"/>
    <property type="match status" value="1"/>
</dbReference>
<dbReference type="RefSeq" id="XP_068355661.1">
    <property type="nucleotide sequence ID" value="XM_068507280.1"/>
</dbReference>
<gene>
    <name evidence="3" type="ORF">TRFO_30315</name>
</gene>
<name>A0A1J4JZ39_9EUKA</name>
<dbReference type="GO" id="GO:0006508">
    <property type="term" value="P:proteolysis"/>
    <property type="evidence" value="ECO:0007669"/>
    <property type="project" value="InterPro"/>
</dbReference>
<accession>A0A1J4JZ39</accession>
<dbReference type="Pfam" id="PF00656">
    <property type="entry name" value="Peptidase_C14"/>
    <property type="match status" value="1"/>
</dbReference>
<organism evidence="3 4">
    <name type="scientific">Tritrichomonas foetus</name>
    <dbReference type="NCBI Taxonomy" id="1144522"/>
    <lineage>
        <taxon>Eukaryota</taxon>
        <taxon>Metamonada</taxon>
        <taxon>Parabasalia</taxon>
        <taxon>Tritrichomonadida</taxon>
        <taxon>Tritrichomonadidae</taxon>
        <taxon>Tritrichomonas</taxon>
    </lineage>
</organism>
<dbReference type="PANTHER" id="PTHR48104">
    <property type="entry name" value="METACASPASE-4"/>
    <property type="match status" value="1"/>
</dbReference>
<dbReference type="AlphaFoldDB" id="A0A1J4JZ39"/>
<dbReference type="GO" id="GO:0004197">
    <property type="term" value="F:cysteine-type endopeptidase activity"/>
    <property type="evidence" value="ECO:0007669"/>
    <property type="project" value="InterPro"/>
</dbReference>
<dbReference type="InterPro" id="IPR050452">
    <property type="entry name" value="Metacaspase"/>
</dbReference>
<evidence type="ECO:0000256" key="1">
    <source>
        <dbReference type="ARBA" id="ARBA00009005"/>
    </source>
</evidence>
<dbReference type="Proteomes" id="UP000179807">
    <property type="component" value="Unassembled WGS sequence"/>
</dbReference>
<keyword evidence="4" id="KW-1185">Reference proteome</keyword>
<dbReference type="Gene3D" id="3.40.50.1460">
    <property type="match status" value="1"/>
</dbReference>